<evidence type="ECO:0000313" key="1">
    <source>
        <dbReference type="EMBL" id="KFV09679.1"/>
    </source>
</evidence>
<organism evidence="1 2">
    <name type="scientific">Pterocles gutturalis</name>
    <name type="common">yellow-throated sandgrouse</name>
    <dbReference type="NCBI Taxonomy" id="240206"/>
    <lineage>
        <taxon>Eukaryota</taxon>
        <taxon>Metazoa</taxon>
        <taxon>Chordata</taxon>
        <taxon>Craniata</taxon>
        <taxon>Vertebrata</taxon>
        <taxon>Euteleostomi</taxon>
        <taxon>Archelosauria</taxon>
        <taxon>Archosauria</taxon>
        <taxon>Dinosauria</taxon>
        <taxon>Saurischia</taxon>
        <taxon>Theropoda</taxon>
        <taxon>Coelurosauria</taxon>
        <taxon>Aves</taxon>
        <taxon>Neognathae</taxon>
        <taxon>Neoaves</taxon>
        <taxon>Columbimorphae</taxon>
        <taxon>Pterocliformes</taxon>
        <taxon>Pteroclidae</taxon>
        <taxon>Pterocles</taxon>
    </lineage>
</organism>
<gene>
    <name evidence="1" type="ORF">N339_05771</name>
</gene>
<protein>
    <submittedName>
        <fullName evidence="1">Uncharacterized protein</fullName>
    </submittedName>
</protein>
<feature type="non-terminal residue" evidence="1">
    <location>
        <position position="1"/>
    </location>
</feature>
<feature type="non-terminal residue" evidence="1">
    <location>
        <position position="72"/>
    </location>
</feature>
<dbReference type="Proteomes" id="UP000053149">
    <property type="component" value="Unassembled WGS sequence"/>
</dbReference>
<evidence type="ECO:0000313" key="2">
    <source>
        <dbReference type="Proteomes" id="UP000053149"/>
    </source>
</evidence>
<dbReference type="AlphaFoldDB" id="A0A093C9I7"/>
<name>A0A093C9I7_9AVES</name>
<accession>A0A093C9I7</accession>
<reference evidence="1 2" key="1">
    <citation type="submission" date="2014-04" db="EMBL/GenBank/DDBJ databases">
        <title>Genome evolution of avian class.</title>
        <authorList>
            <person name="Zhang G."/>
            <person name="Li C."/>
        </authorList>
    </citation>
    <scope>NUCLEOTIDE SEQUENCE [LARGE SCALE GENOMIC DNA]</scope>
    <source>
        <strain evidence="1">BGI_N339</strain>
    </source>
</reference>
<proteinExistence type="predicted"/>
<dbReference type="EMBL" id="KL237283">
    <property type="protein sequence ID" value="KFV09679.1"/>
    <property type="molecule type" value="Genomic_DNA"/>
</dbReference>
<sequence length="72" mass="8232">TACRHQFLPALSGNYFCVVGSHPMTLYCSMHRFHCQVLILLLARQLHVHLGGLMTYTVPSVHDFNRHVIRGE</sequence>
<keyword evidence="2" id="KW-1185">Reference proteome</keyword>